<dbReference type="SMART" id="SM00382">
    <property type="entry name" value="AAA"/>
    <property type="match status" value="1"/>
</dbReference>
<dbReference type="InterPro" id="IPR025944">
    <property type="entry name" value="Sigma_54_int_dom_CS"/>
</dbReference>
<dbReference type="PANTHER" id="PTHR32071:SF57">
    <property type="entry name" value="C4-DICARBOXYLATE TRANSPORT TRANSCRIPTIONAL REGULATORY PROTEIN DCTD"/>
    <property type="match status" value="1"/>
</dbReference>
<feature type="coiled-coil region" evidence="5">
    <location>
        <begin position="347"/>
        <end position="374"/>
    </location>
</feature>
<dbReference type="Gene3D" id="1.10.10.60">
    <property type="entry name" value="Homeodomain-like"/>
    <property type="match status" value="1"/>
</dbReference>
<dbReference type="GO" id="GO:0005524">
    <property type="term" value="F:ATP binding"/>
    <property type="evidence" value="ECO:0007669"/>
    <property type="project" value="UniProtKB-KW"/>
</dbReference>
<dbReference type="Pfam" id="PF13426">
    <property type="entry name" value="PAS_9"/>
    <property type="match status" value="1"/>
</dbReference>
<dbReference type="Gene3D" id="3.30.450.20">
    <property type="entry name" value="PAS domain"/>
    <property type="match status" value="2"/>
</dbReference>
<keyword evidence="4" id="KW-0804">Transcription</keyword>
<dbReference type="Pfam" id="PF00571">
    <property type="entry name" value="CBS"/>
    <property type="match status" value="1"/>
</dbReference>
<dbReference type="InterPro" id="IPR002078">
    <property type="entry name" value="Sigma_54_int"/>
</dbReference>
<dbReference type="Pfam" id="PF25601">
    <property type="entry name" value="AAA_lid_14"/>
    <property type="match status" value="1"/>
</dbReference>
<dbReference type="RefSeq" id="WP_073049514.1">
    <property type="nucleotide sequence ID" value="NZ_FQZL01000014.1"/>
</dbReference>
<dbReference type="InterPro" id="IPR027417">
    <property type="entry name" value="P-loop_NTPase"/>
</dbReference>
<dbReference type="PROSITE" id="PS00675">
    <property type="entry name" value="SIGMA54_INTERACT_1"/>
    <property type="match status" value="1"/>
</dbReference>
<dbReference type="SUPFAM" id="SSF52540">
    <property type="entry name" value="P-loop containing nucleoside triphosphate hydrolases"/>
    <property type="match status" value="1"/>
</dbReference>
<dbReference type="Gene3D" id="3.10.580.10">
    <property type="entry name" value="CBS-domain"/>
    <property type="match status" value="2"/>
</dbReference>
<dbReference type="Proteomes" id="UP000184052">
    <property type="component" value="Unassembled WGS sequence"/>
</dbReference>
<evidence type="ECO:0000313" key="8">
    <source>
        <dbReference type="EMBL" id="SHJ24725.1"/>
    </source>
</evidence>
<dbReference type="Pfam" id="PF02954">
    <property type="entry name" value="HTH_8"/>
    <property type="match status" value="1"/>
</dbReference>
<dbReference type="Gene3D" id="3.40.50.300">
    <property type="entry name" value="P-loop containing nucleotide triphosphate hydrolases"/>
    <property type="match status" value="1"/>
</dbReference>
<accession>A0A1M6HR90</accession>
<organism evidence="8 9">
    <name type="scientific">Dethiosulfatibacter aminovorans DSM 17477</name>
    <dbReference type="NCBI Taxonomy" id="1121476"/>
    <lineage>
        <taxon>Bacteria</taxon>
        <taxon>Bacillati</taxon>
        <taxon>Bacillota</taxon>
        <taxon>Tissierellia</taxon>
        <taxon>Dethiosulfatibacter</taxon>
    </lineage>
</organism>
<keyword evidence="1" id="KW-0547">Nucleotide-binding</keyword>
<dbReference type="CDD" id="cd00130">
    <property type="entry name" value="PAS"/>
    <property type="match status" value="1"/>
</dbReference>
<dbReference type="InterPro" id="IPR035965">
    <property type="entry name" value="PAS-like_dom_sf"/>
</dbReference>
<dbReference type="STRING" id="1121476.SAMN02745751_02076"/>
<proteinExistence type="predicted"/>
<evidence type="ECO:0000256" key="1">
    <source>
        <dbReference type="ARBA" id="ARBA00022741"/>
    </source>
</evidence>
<dbReference type="PANTHER" id="PTHR32071">
    <property type="entry name" value="TRANSCRIPTIONAL REGULATORY PROTEIN"/>
    <property type="match status" value="1"/>
</dbReference>
<feature type="domain" description="Sigma-54 factor interaction" evidence="6">
    <location>
        <begin position="381"/>
        <end position="611"/>
    </location>
</feature>
<feature type="domain" description="PAS" evidence="7">
    <location>
        <begin position="241"/>
        <end position="318"/>
    </location>
</feature>
<dbReference type="InterPro" id="IPR025662">
    <property type="entry name" value="Sigma_54_int_dom_ATP-bd_1"/>
</dbReference>
<evidence type="ECO:0000256" key="4">
    <source>
        <dbReference type="ARBA" id="ARBA00023163"/>
    </source>
</evidence>
<dbReference type="SUPFAM" id="SSF54631">
    <property type="entry name" value="CBS-domain pair"/>
    <property type="match status" value="1"/>
</dbReference>
<dbReference type="InterPro" id="IPR003593">
    <property type="entry name" value="AAA+_ATPase"/>
</dbReference>
<dbReference type="NCBIfam" id="TIGR00229">
    <property type="entry name" value="sensory_box"/>
    <property type="match status" value="2"/>
</dbReference>
<reference evidence="8 9" key="1">
    <citation type="submission" date="2016-11" db="EMBL/GenBank/DDBJ databases">
        <authorList>
            <person name="Jaros S."/>
            <person name="Januszkiewicz K."/>
            <person name="Wedrychowicz H."/>
        </authorList>
    </citation>
    <scope>NUCLEOTIDE SEQUENCE [LARGE SCALE GENOMIC DNA]</scope>
    <source>
        <strain evidence="8 9">DSM 17477</strain>
    </source>
</reference>
<evidence type="ECO:0000256" key="5">
    <source>
        <dbReference type="SAM" id="Coils"/>
    </source>
</evidence>
<dbReference type="PROSITE" id="PS50112">
    <property type="entry name" value="PAS"/>
    <property type="match status" value="2"/>
</dbReference>
<keyword evidence="2" id="KW-0067">ATP-binding</keyword>
<dbReference type="PRINTS" id="PR01590">
    <property type="entry name" value="HTHFIS"/>
</dbReference>
<dbReference type="SUPFAM" id="SSF46689">
    <property type="entry name" value="Homeodomain-like"/>
    <property type="match status" value="1"/>
</dbReference>
<dbReference type="InterPro" id="IPR002197">
    <property type="entry name" value="HTH_Fis"/>
</dbReference>
<dbReference type="InterPro" id="IPR000014">
    <property type="entry name" value="PAS"/>
</dbReference>
<dbReference type="OrthoDB" id="5411866at2"/>
<dbReference type="SMART" id="SM00091">
    <property type="entry name" value="PAS"/>
    <property type="match status" value="2"/>
</dbReference>
<dbReference type="AlphaFoldDB" id="A0A1M6HR90"/>
<protein>
    <submittedName>
        <fullName evidence="8">PAS domain S-box-containing protein</fullName>
    </submittedName>
</protein>
<dbReference type="FunFam" id="3.40.50.300:FF:000006">
    <property type="entry name" value="DNA-binding transcriptional regulator NtrC"/>
    <property type="match status" value="1"/>
</dbReference>
<dbReference type="EMBL" id="FQZL01000014">
    <property type="protein sequence ID" value="SHJ24725.1"/>
    <property type="molecule type" value="Genomic_DNA"/>
</dbReference>
<dbReference type="InterPro" id="IPR046342">
    <property type="entry name" value="CBS_dom_sf"/>
</dbReference>
<gene>
    <name evidence="8" type="ORF">SAMN02745751_02076</name>
</gene>
<dbReference type="Gene3D" id="1.10.8.60">
    <property type="match status" value="1"/>
</dbReference>
<dbReference type="Pfam" id="PF00989">
    <property type="entry name" value="PAS"/>
    <property type="match status" value="1"/>
</dbReference>
<dbReference type="InterPro" id="IPR058031">
    <property type="entry name" value="AAA_lid_NorR"/>
</dbReference>
<evidence type="ECO:0000259" key="7">
    <source>
        <dbReference type="PROSITE" id="PS50112"/>
    </source>
</evidence>
<evidence type="ECO:0000259" key="6">
    <source>
        <dbReference type="PROSITE" id="PS50045"/>
    </source>
</evidence>
<evidence type="ECO:0000256" key="3">
    <source>
        <dbReference type="ARBA" id="ARBA00023015"/>
    </source>
</evidence>
<dbReference type="Pfam" id="PF00158">
    <property type="entry name" value="Sigma54_activat"/>
    <property type="match status" value="1"/>
</dbReference>
<evidence type="ECO:0000256" key="2">
    <source>
        <dbReference type="ARBA" id="ARBA00022840"/>
    </source>
</evidence>
<dbReference type="GO" id="GO:0043565">
    <property type="term" value="F:sequence-specific DNA binding"/>
    <property type="evidence" value="ECO:0007669"/>
    <property type="project" value="InterPro"/>
</dbReference>
<dbReference type="CDD" id="cd02205">
    <property type="entry name" value="CBS_pair_SF"/>
    <property type="match status" value="1"/>
</dbReference>
<dbReference type="InterPro" id="IPR000644">
    <property type="entry name" value="CBS_dom"/>
</dbReference>
<keyword evidence="9" id="KW-1185">Reference proteome</keyword>
<dbReference type="GO" id="GO:0006355">
    <property type="term" value="P:regulation of DNA-templated transcription"/>
    <property type="evidence" value="ECO:0007669"/>
    <property type="project" value="InterPro"/>
</dbReference>
<dbReference type="InterPro" id="IPR013767">
    <property type="entry name" value="PAS_fold"/>
</dbReference>
<keyword evidence="3" id="KW-0805">Transcription regulation</keyword>
<dbReference type="SUPFAM" id="SSF55785">
    <property type="entry name" value="PYP-like sensor domain (PAS domain)"/>
    <property type="match status" value="2"/>
</dbReference>
<keyword evidence="5" id="KW-0175">Coiled coil</keyword>
<sequence>MLIRDVMIKNPVKVYENELVTEAVERLRNFNLLSFPVLNSNEEPVGIFMSNVMNINGENFKNITVGDIMRVADDVSIVKEFEEAYSIFAKPREFFFVLDDQGRFVGILRKRHVMKTYYEKYNYCEARAVGIMKCVDSAVFAINKLGQIVMMNENAGIILGIGDDDVIGMKIESVIPNTRMLETLELGEVEYKRSFEYKEKKLLVNRHPIENEHGIIGAICSFRDVTEYNEIQDELVVEKHEKEVLETIFEIAYDGLIVIDPEGYITMISNAYKKFLGVEDRDVIGMHVTEIIENTRMHKVAETGVAEIAELQKINNNHTIVSRIPVFKDGVLTSVVGKVVFRNIDELDDLYSKIGKMEEQLENYKRELSQINKAKYTFSDIIGRSSEMKQVVNIAKKAAYTNSNVLILGESGTGKELFAHSIHNSSARRSKAFVKVNCAAIPDELLESELFGYEQGAFTGAKKGGKIGKFEVADQGTIFLDEIGDMPMHMQAKLLRVIQEREIEKIGSNNPKRIDVRIIAATNRNIEQMIEEKKFRLDLYYRLNVVTLNIPPLRERTEDIDALCKTFIEKFRIRYLKRVDAINDSSIAKLKKYGWPGNIRELENIIERAINIMDGGTVIKAKHLPVDISGRYDVEDVKPLKESMDDYERKTIIKCLEAVNFNKSRASKLLGISRTALYEKLDKYDLKIVNKSLQENEETRAM</sequence>
<dbReference type="CDD" id="cd00009">
    <property type="entry name" value="AAA"/>
    <property type="match status" value="1"/>
</dbReference>
<evidence type="ECO:0000313" key="9">
    <source>
        <dbReference type="Proteomes" id="UP000184052"/>
    </source>
</evidence>
<dbReference type="InterPro" id="IPR009057">
    <property type="entry name" value="Homeodomain-like_sf"/>
</dbReference>
<dbReference type="PROSITE" id="PS00688">
    <property type="entry name" value="SIGMA54_INTERACT_3"/>
    <property type="match status" value="1"/>
</dbReference>
<feature type="domain" description="PAS" evidence="7">
    <location>
        <begin position="124"/>
        <end position="168"/>
    </location>
</feature>
<dbReference type="PROSITE" id="PS50045">
    <property type="entry name" value="SIGMA54_INTERACT_4"/>
    <property type="match status" value="1"/>
</dbReference>
<name>A0A1M6HR90_9FIRM</name>